<evidence type="ECO:0008006" key="4">
    <source>
        <dbReference type="Google" id="ProtNLM"/>
    </source>
</evidence>
<organism evidence="2 3">
    <name type="scientific">Terrabacter terrae</name>
    <dbReference type="NCBI Taxonomy" id="318434"/>
    <lineage>
        <taxon>Bacteria</taxon>
        <taxon>Bacillati</taxon>
        <taxon>Actinomycetota</taxon>
        <taxon>Actinomycetes</taxon>
        <taxon>Micrococcales</taxon>
        <taxon>Intrasporangiaceae</taxon>
        <taxon>Terrabacter</taxon>
    </lineage>
</organism>
<proteinExistence type="predicted"/>
<feature type="transmembrane region" description="Helical" evidence="1">
    <location>
        <begin position="182"/>
        <end position="207"/>
    </location>
</feature>
<reference evidence="3" key="1">
    <citation type="journal article" date="2019" name="Int. J. Syst. Evol. Microbiol.">
        <title>The Global Catalogue of Microorganisms (GCM) 10K type strain sequencing project: providing services to taxonomists for standard genome sequencing and annotation.</title>
        <authorList>
            <consortium name="The Broad Institute Genomics Platform"/>
            <consortium name="The Broad Institute Genome Sequencing Center for Infectious Disease"/>
            <person name="Wu L."/>
            <person name="Ma J."/>
        </authorList>
    </citation>
    <scope>NUCLEOTIDE SEQUENCE [LARGE SCALE GENOMIC DNA]</scope>
    <source>
        <strain evidence="3">JCM 14283</strain>
    </source>
</reference>
<evidence type="ECO:0000313" key="3">
    <source>
        <dbReference type="Proteomes" id="UP001501285"/>
    </source>
</evidence>
<feature type="transmembrane region" description="Helical" evidence="1">
    <location>
        <begin position="311"/>
        <end position="328"/>
    </location>
</feature>
<comment type="caution">
    <text evidence="2">The sequence shown here is derived from an EMBL/GenBank/DDBJ whole genome shotgun (WGS) entry which is preliminary data.</text>
</comment>
<feature type="transmembrane region" description="Helical" evidence="1">
    <location>
        <begin position="340"/>
        <end position="361"/>
    </location>
</feature>
<keyword evidence="1" id="KW-0472">Membrane</keyword>
<evidence type="ECO:0000256" key="1">
    <source>
        <dbReference type="SAM" id="Phobius"/>
    </source>
</evidence>
<accession>A0ABP5F7Q9</accession>
<feature type="transmembrane region" description="Helical" evidence="1">
    <location>
        <begin position="20"/>
        <end position="38"/>
    </location>
</feature>
<protein>
    <recommendedName>
        <fullName evidence="4">Glycosyltransferase RgtA/B/C/D-like domain-containing protein</fullName>
    </recommendedName>
</protein>
<dbReference type="Proteomes" id="UP001501285">
    <property type="component" value="Unassembled WGS sequence"/>
</dbReference>
<dbReference type="EMBL" id="BAAANB010000001">
    <property type="protein sequence ID" value="GAA2018682.1"/>
    <property type="molecule type" value="Genomic_DNA"/>
</dbReference>
<gene>
    <name evidence="2" type="ORF">GCM10009740_03250</name>
</gene>
<feature type="transmembrane region" description="Helical" evidence="1">
    <location>
        <begin position="219"/>
        <end position="241"/>
    </location>
</feature>
<dbReference type="RefSeq" id="WP_343986500.1">
    <property type="nucleotide sequence ID" value="NZ_BAAANB010000001.1"/>
</dbReference>
<feature type="transmembrane region" description="Helical" evidence="1">
    <location>
        <begin position="261"/>
        <end position="281"/>
    </location>
</feature>
<keyword evidence="3" id="KW-1185">Reference proteome</keyword>
<feature type="transmembrane region" description="Helical" evidence="1">
    <location>
        <begin position="125"/>
        <end position="145"/>
    </location>
</feature>
<evidence type="ECO:0000313" key="2">
    <source>
        <dbReference type="EMBL" id="GAA2018682.1"/>
    </source>
</evidence>
<feature type="transmembrane region" description="Helical" evidence="1">
    <location>
        <begin position="95"/>
        <end position="118"/>
    </location>
</feature>
<keyword evidence="1" id="KW-1133">Transmembrane helix</keyword>
<sequence>MQVATEPTERVNGQTHADSLGARVGWLLPPLVLALYALKPLGPVKDPDAYWHVVAGEHLLQSGEFVLEDPFGAATDKVWILNQWLPEVAMQWGHAAYGLPGVAFLLCLGSLLVGLSVYAACRRRAAPLATALVLALVFVALSGSLSPRPQLVTFALAAVTTSAWLLTREDDRARWWLIPLTWLWACSHGMWFVGPVVGGIVVVGLALERRLPVRALGRLALVPALSVAAAAVTPVGPRLFTSPLQVGGVTAYISEWQRPRLADPAVLAALSLVLVVGLYLLRRRRADWIAILLALAAAAFTLTWARTVGLGAIIAAPLAAAALQELIRQPVTSAPQRERSAAGVAALLSLLLVVVAAPAVAGSPALGPNALDGALGALPDGTVVCNDQVDGGWLLLQHPGLRPTMDTRVELYSVEHIQAYLRFMAGDEGWENYPLRVGCAYAVLPRSAAVVAQMRASGRWPVTAESAGYVLMRLS</sequence>
<name>A0ABP5F7Q9_9MICO</name>
<feature type="transmembrane region" description="Helical" evidence="1">
    <location>
        <begin position="288"/>
        <end position="305"/>
    </location>
</feature>
<keyword evidence="1" id="KW-0812">Transmembrane</keyword>